<dbReference type="PANTHER" id="PTHR21100">
    <property type="entry name" value="PREFOLDIN SUBUNIT 4"/>
    <property type="match status" value="1"/>
</dbReference>
<name>A0A448YIU1_BRENA</name>
<protein>
    <recommendedName>
        <fullName evidence="4">Prefoldin subunit 4</fullName>
    </recommendedName>
</protein>
<evidence type="ECO:0000256" key="5">
    <source>
        <dbReference type="SAM" id="Coils"/>
    </source>
</evidence>
<dbReference type="FunCoup" id="A0A448YIU1">
    <property type="interactions" value="731"/>
</dbReference>
<feature type="coiled-coil region" evidence="5">
    <location>
        <begin position="75"/>
        <end position="116"/>
    </location>
</feature>
<dbReference type="GO" id="GO:0005737">
    <property type="term" value="C:cytoplasm"/>
    <property type="evidence" value="ECO:0007669"/>
    <property type="project" value="UniProtKB-ARBA"/>
</dbReference>
<dbReference type="GO" id="GO:0006457">
    <property type="term" value="P:protein folding"/>
    <property type="evidence" value="ECO:0007669"/>
    <property type="project" value="UniProtKB-UniRule"/>
</dbReference>
<dbReference type="GO" id="GO:0051082">
    <property type="term" value="F:unfolded protein binding"/>
    <property type="evidence" value="ECO:0007669"/>
    <property type="project" value="InterPro"/>
</dbReference>
<dbReference type="InParanoid" id="A0A448YIU1"/>
<dbReference type="Pfam" id="PF01920">
    <property type="entry name" value="Prefoldin_2"/>
    <property type="match status" value="1"/>
</dbReference>
<comment type="function">
    <text evidence="3 4">Binds specifically to cytosolic chaperonin (c-CPN) and transfers target proteins to it. Binds to nascent polypeptide chain and promotes folding in an environment in which there are many competing pathways for nonnative proteins.</text>
</comment>
<evidence type="ECO:0000256" key="3">
    <source>
        <dbReference type="ARBA" id="ARBA00024667"/>
    </source>
</evidence>
<dbReference type="CDD" id="cd23165">
    <property type="entry name" value="Prefoldin_4"/>
    <property type="match status" value="1"/>
</dbReference>
<dbReference type="GO" id="GO:0016272">
    <property type="term" value="C:prefoldin complex"/>
    <property type="evidence" value="ECO:0007669"/>
    <property type="project" value="UniProtKB-UniRule"/>
</dbReference>
<dbReference type="PIRSF" id="PIRSF016477">
    <property type="entry name" value="Prefoldin_subunit_4"/>
    <property type="match status" value="1"/>
</dbReference>
<dbReference type="PANTHER" id="PTHR21100:SF9">
    <property type="entry name" value="PREFOLDIN SUBUNIT 4"/>
    <property type="match status" value="1"/>
</dbReference>
<keyword evidence="5" id="KW-0175">Coiled coil</keyword>
<proteinExistence type="inferred from homology"/>
<dbReference type="Gene3D" id="1.10.287.370">
    <property type="match status" value="1"/>
</dbReference>
<reference evidence="6 7" key="1">
    <citation type="submission" date="2018-12" db="EMBL/GenBank/DDBJ databases">
        <authorList>
            <person name="Tiukova I."/>
            <person name="Dainat J."/>
        </authorList>
    </citation>
    <scope>NUCLEOTIDE SEQUENCE [LARGE SCALE GENOMIC DNA]</scope>
</reference>
<comment type="similarity">
    <text evidence="1 4">Belongs to the prefoldin subunit beta family.</text>
</comment>
<dbReference type="Proteomes" id="UP000290900">
    <property type="component" value="Unassembled WGS sequence"/>
</dbReference>
<dbReference type="AlphaFoldDB" id="A0A448YIU1"/>
<dbReference type="OrthoDB" id="10250441at2759"/>
<dbReference type="FunFam" id="1.10.287.370:FF:000005">
    <property type="entry name" value="Prefoldin subunit 4"/>
    <property type="match status" value="1"/>
</dbReference>
<gene>
    <name evidence="6" type="ORF">BRENAR_LOCUS1552</name>
</gene>
<dbReference type="SUPFAM" id="SSF46579">
    <property type="entry name" value="Prefoldin"/>
    <property type="match status" value="1"/>
</dbReference>
<dbReference type="EMBL" id="CAACVR010000007">
    <property type="protein sequence ID" value="VEU20817.1"/>
    <property type="molecule type" value="Genomic_DNA"/>
</dbReference>
<evidence type="ECO:0000313" key="7">
    <source>
        <dbReference type="Proteomes" id="UP000290900"/>
    </source>
</evidence>
<dbReference type="STRING" id="13370.A0A448YIU1"/>
<organism evidence="6 7">
    <name type="scientific">Brettanomyces naardenensis</name>
    <name type="common">Yeast</name>
    <dbReference type="NCBI Taxonomy" id="13370"/>
    <lineage>
        <taxon>Eukaryota</taxon>
        <taxon>Fungi</taxon>
        <taxon>Dikarya</taxon>
        <taxon>Ascomycota</taxon>
        <taxon>Saccharomycotina</taxon>
        <taxon>Pichiomycetes</taxon>
        <taxon>Pichiales</taxon>
        <taxon>Pichiaceae</taxon>
        <taxon>Brettanomyces</taxon>
    </lineage>
</organism>
<evidence type="ECO:0000256" key="4">
    <source>
        <dbReference type="PIRNR" id="PIRNR016477"/>
    </source>
</evidence>
<dbReference type="InterPro" id="IPR009053">
    <property type="entry name" value="Prefoldin"/>
</dbReference>
<evidence type="ECO:0000256" key="2">
    <source>
        <dbReference type="ARBA" id="ARBA00023186"/>
    </source>
</evidence>
<accession>A0A448YIU1</accession>
<evidence type="ECO:0000313" key="6">
    <source>
        <dbReference type="EMBL" id="VEU20817.1"/>
    </source>
</evidence>
<sequence>MQILPEGEKNTTDVSWEDQQKINEFSTLITRKDRFSEQLKGYQTEKEFLDDLSMEIELLDEDDDVNYKVGDAFILLKQSEAVDKLEKQNAHLDSEIMRLELQIEELDGKLAELKKRLYAKFGTAINLER</sequence>
<dbReference type="InterPro" id="IPR016661">
    <property type="entry name" value="PFDN4"/>
</dbReference>
<dbReference type="InterPro" id="IPR002777">
    <property type="entry name" value="PFD_beta-like"/>
</dbReference>
<keyword evidence="7" id="KW-1185">Reference proteome</keyword>
<evidence type="ECO:0000256" key="1">
    <source>
        <dbReference type="ARBA" id="ARBA00008045"/>
    </source>
</evidence>
<keyword evidence="2 4" id="KW-0143">Chaperone</keyword>
<comment type="subunit">
    <text evidence="4">Heterohexamer of two PFD-alpha type and four PFD-beta type subunits.</text>
</comment>